<dbReference type="InterPro" id="IPR041698">
    <property type="entry name" value="Methyltransf_25"/>
</dbReference>
<organism>
    <name type="scientific">Serpula lacrymans var. lacrymans (strain S7.9)</name>
    <name type="common">Dry rot fungus</name>
    <dbReference type="NCBI Taxonomy" id="578457"/>
    <lineage>
        <taxon>Eukaryota</taxon>
        <taxon>Fungi</taxon>
        <taxon>Dikarya</taxon>
        <taxon>Basidiomycota</taxon>
        <taxon>Agaricomycotina</taxon>
        <taxon>Agaricomycetes</taxon>
        <taxon>Agaricomycetidae</taxon>
        <taxon>Boletales</taxon>
        <taxon>Coniophorineae</taxon>
        <taxon>Serpulaceae</taxon>
        <taxon>Serpula</taxon>
    </lineage>
</organism>
<dbReference type="GeneID" id="18819732"/>
<protein>
    <recommendedName>
        <fullName evidence="1">Methyltransferase domain-containing protein</fullName>
    </recommendedName>
</protein>
<dbReference type="Proteomes" id="UP000008064">
    <property type="component" value="Unassembled WGS sequence"/>
</dbReference>
<dbReference type="EMBL" id="GL945435">
    <property type="protein sequence ID" value="EGO23864.1"/>
    <property type="molecule type" value="Genomic_DNA"/>
</dbReference>
<dbReference type="SUPFAM" id="SSF53335">
    <property type="entry name" value="S-adenosyl-L-methionine-dependent methyltransferases"/>
    <property type="match status" value="1"/>
</dbReference>
<reference evidence="2" key="1">
    <citation type="submission" date="2011-04" db="EMBL/GenBank/DDBJ databases">
        <title>Evolution of plant cell wall degrading machinery underlies the functional diversity of forest fungi.</title>
        <authorList>
            <consortium name="US DOE Joint Genome Institute (JGI-PGF)"/>
            <person name="Eastwood D.C."/>
            <person name="Floudas D."/>
            <person name="Binder M."/>
            <person name="Majcherczyk A."/>
            <person name="Schneider P."/>
            <person name="Aerts A."/>
            <person name="Asiegbu F.O."/>
            <person name="Baker S.E."/>
            <person name="Barry K."/>
            <person name="Bendiksby M."/>
            <person name="Blumentritt M."/>
            <person name="Coutinho P.M."/>
            <person name="Cullen D."/>
            <person name="Cullen D."/>
            <person name="Gathman A."/>
            <person name="Goodell B."/>
            <person name="Henrissat B."/>
            <person name="Ihrmark K."/>
            <person name="Kauserud H."/>
            <person name="Kohler A."/>
            <person name="LaButti K."/>
            <person name="Lapidus A."/>
            <person name="Lavin J.L."/>
            <person name="Lee Y.-H."/>
            <person name="Lindquist E."/>
            <person name="Lilly W."/>
            <person name="Lucas S."/>
            <person name="Morin E."/>
            <person name="Murat C."/>
            <person name="Oguiza J.A."/>
            <person name="Park J."/>
            <person name="Pisabarro A.G."/>
            <person name="Riley R."/>
            <person name="Rosling A."/>
            <person name="Salamov A."/>
            <person name="Schmidt O."/>
            <person name="Schmutz J."/>
            <person name="Skrede I."/>
            <person name="Stenlid J."/>
            <person name="Wiebenga A."/>
            <person name="Xie X."/>
            <person name="Kues U."/>
            <person name="Hibbett D.S."/>
            <person name="Hoffmeister D."/>
            <person name="Hogberg N."/>
            <person name="Martin F."/>
            <person name="Grigoriev I.V."/>
            <person name="Watkinson S.C."/>
        </authorList>
    </citation>
    <scope>NUCLEOTIDE SEQUENCE</scope>
    <source>
        <strain evidence="2">S7.9</strain>
    </source>
</reference>
<dbReference type="KEGG" id="sla:SERLADRAFT_470266"/>
<dbReference type="CDD" id="cd02440">
    <property type="entry name" value="AdoMet_MTases"/>
    <property type="match status" value="1"/>
</dbReference>
<dbReference type="Pfam" id="PF13649">
    <property type="entry name" value="Methyltransf_25"/>
    <property type="match status" value="1"/>
</dbReference>
<gene>
    <name evidence="2" type="ORF">SERLADRAFT_470266</name>
</gene>
<feature type="non-terminal residue" evidence="2">
    <location>
        <position position="100"/>
    </location>
</feature>
<dbReference type="OrthoDB" id="2013972at2759"/>
<dbReference type="Gene3D" id="3.40.50.150">
    <property type="entry name" value="Vaccinia Virus protein VP39"/>
    <property type="match status" value="1"/>
</dbReference>
<dbReference type="InterPro" id="IPR029063">
    <property type="entry name" value="SAM-dependent_MTases_sf"/>
</dbReference>
<proteinExistence type="predicted"/>
<evidence type="ECO:0000259" key="1">
    <source>
        <dbReference type="Pfam" id="PF13649"/>
    </source>
</evidence>
<feature type="domain" description="Methyltransferase" evidence="1">
    <location>
        <begin position="29"/>
        <end position="82"/>
    </location>
</feature>
<evidence type="ECO:0000313" key="2">
    <source>
        <dbReference type="EMBL" id="EGO23864.1"/>
    </source>
</evidence>
<dbReference type="RefSeq" id="XP_007319626.1">
    <property type="nucleotide sequence ID" value="XM_007319564.1"/>
</dbReference>
<dbReference type="AlphaFoldDB" id="F8NZ44"/>
<dbReference type="HOGENOM" id="CLU_181176_0_0_1"/>
<accession>F8NZ44</accession>
<name>F8NZ44_SERL9</name>
<sequence>MSSKRPLRKCLDIVPLHPDLMHVTSPELARRVQWIQANFLEGLPFPNDEFDFVHIKRIARGVPEDKWDDLFEEISRVMKPGGALETCHSLVNLLINLSKL</sequence>